<dbReference type="SUPFAM" id="SSF56672">
    <property type="entry name" value="DNA/RNA polymerases"/>
    <property type="match status" value="1"/>
</dbReference>
<dbReference type="AlphaFoldDB" id="A0A1H9CX75"/>
<dbReference type="OrthoDB" id="9808813at2"/>
<dbReference type="Pfam" id="PF00817">
    <property type="entry name" value="IMS"/>
    <property type="match status" value="1"/>
</dbReference>
<dbReference type="GO" id="GO:0005829">
    <property type="term" value="C:cytosol"/>
    <property type="evidence" value="ECO:0007669"/>
    <property type="project" value="TreeGrafter"/>
</dbReference>
<name>A0A1H9CX75_9SPIR</name>
<sequence length="462" mass="52249">MSDKTYIAIDLKSFYASVECRERLLDPLTTKLVVADKSRTSKTICLAVTPALKAYGLSGRSRLFEVEAKACEIKRQTGKELDYIIAVPRMSLYINYSTRIYNVYLRYFAPEDIHVYSIDEVFIDATSYLSFYKMTAHDLAVKVIHDVLTETGITATAGIAPNLFLCKAAMDIVAKHIPADKDGVRIAELDVAGFRRQLWSHQPLTDFWRVGRATARRLDKYFIRTMGDIARTSLENPELLYKEFGIDAEILMDHAWGIEPVGMKDIKNYKSEAKSLGSGQVLHEPYTYDKAKIIVREMAEILVLDLFKKKLVTDSITLHVGYDIESLYVPGFDGEVVRDYYGREMPKPAHGSWSFGTETNSSKLIVEGFVSIFEKIVNPSWLFRRINITANNTKPESERQPSLFDELTSDEGGVNHQKEDSLQKARLEIIRKFGKNAILKGMNLEEGATTIDRNAQIGGHKA</sequence>
<dbReference type="PANTHER" id="PTHR11076">
    <property type="entry name" value="DNA REPAIR POLYMERASE UMUC / TRANSFERASE FAMILY MEMBER"/>
    <property type="match status" value="1"/>
</dbReference>
<keyword evidence="4" id="KW-1185">Reference proteome</keyword>
<protein>
    <submittedName>
        <fullName evidence="3">DNA polymerase V</fullName>
    </submittedName>
</protein>
<dbReference type="Gene3D" id="3.40.1170.60">
    <property type="match status" value="1"/>
</dbReference>
<dbReference type="EMBL" id="FOFU01000002">
    <property type="protein sequence ID" value="SEQ05785.1"/>
    <property type="molecule type" value="Genomic_DNA"/>
</dbReference>
<dbReference type="InterPro" id="IPR001126">
    <property type="entry name" value="UmuC"/>
</dbReference>
<evidence type="ECO:0000259" key="2">
    <source>
        <dbReference type="PROSITE" id="PS50173"/>
    </source>
</evidence>
<dbReference type="Gene3D" id="1.10.150.20">
    <property type="entry name" value="5' to 3' exonuclease, C-terminal subdomain"/>
    <property type="match status" value="1"/>
</dbReference>
<dbReference type="PROSITE" id="PS50173">
    <property type="entry name" value="UMUC"/>
    <property type="match status" value="1"/>
</dbReference>
<reference evidence="3 4" key="1">
    <citation type="submission" date="2016-10" db="EMBL/GenBank/DDBJ databases">
        <authorList>
            <person name="de Groot N.N."/>
        </authorList>
    </citation>
    <scope>NUCLEOTIDE SEQUENCE [LARGE SCALE GENOMIC DNA]</scope>
    <source>
        <strain evidence="3 4">B25</strain>
    </source>
</reference>
<dbReference type="GO" id="GO:0003887">
    <property type="term" value="F:DNA-directed DNA polymerase activity"/>
    <property type="evidence" value="ECO:0007669"/>
    <property type="project" value="TreeGrafter"/>
</dbReference>
<dbReference type="InterPro" id="IPR043502">
    <property type="entry name" value="DNA/RNA_pol_sf"/>
</dbReference>
<dbReference type="InterPro" id="IPR043128">
    <property type="entry name" value="Rev_trsase/Diguanyl_cyclase"/>
</dbReference>
<comment type="similarity">
    <text evidence="1">Belongs to the DNA polymerase type-Y family.</text>
</comment>
<evidence type="ECO:0000256" key="1">
    <source>
        <dbReference type="ARBA" id="ARBA00010945"/>
    </source>
</evidence>
<dbReference type="Pfam" id="PF11799">
    <property type="entry name" value="IMS_C"/>
    <property type="match status" value="1"/>
</dbReference>
<accession>A0A1H9CX75</accession>
<evidence type="ECO:0000313" key="4">
    <source>
        <dbReference type="Proteomes" id="UP000182360"/>
    </source>
</evidence>
<dbReference type="GO" id="GO:0003684">
    <property type="term" value="F:damaged DNA binding"/>
    <property type="evidence" value="ECO:0007669"/>
    <property type="project" value="InterPro"/>
</dbReference>
<dbReference type="STRING" id="163.SAMN04487775_101254"/>
<organism evidence="3 4">
    <name type="scientific">Treponema bryantii</name>
    <dbReference type="NCBI Taxonomy" id="163"/>
    <lineage>
        <taxon>Bacteria</taxon>
        <taxon>Pseudomonadati</taxon>
        <taxon>Spirochaetota</taxon>
        <taxon>Spirochaetia</taxon>
        <taxon>Spirochaetales</taxon>
        <taxon>Treponemataceae</taxon>
        <taxon>Treponema</taxon>
    </lineage>
</organism>
<dbReference type="Gene3D" id="3.30.70.270">
    <property type="match status" value="1"/>
</dbReference>
<gene>
    <name evidence="3" type="ORF">SAMN04487977_102344</name>
</gene>
<dbReference type="GO" id="GO:0006281">
    <property type="term" value="P:DNA repair"/>
    <property type="evidence" value="ECO:0007669"/>
    <property type="project" value="InterPro"/>
</dbReference>
<dbReference type="RefSeq" id="WP_074641481.1">
    <property type="nucleotide sequence ID" value="NZ_FOFU01000002.1"/>
</dbReference>
<proteinExistence type="inferred from homology"/>
<evidence type="ECO:0000313" key="3">
    <source>
        <dbReference type="EMBL" id="SEQ05785.1"/>
    </source>
</evidence>
<dbReference type="InterPro" id="IPR050116">
    <property type="entry name" value="DNA_polymerase-Y"/>
</dbReference>
<dbReference type="Proteomes" id="UP000182360">
    <property type="component" value="Unassembled WGS sequence"/>
</dbReference>
<feature type="domain" description="UmuC" evidence="2">
    <location>
        <begin position="6"/>
        <end position="211"/>
    </location>
</feature>
<dbReference type="GO" id="GO:0042276">
    <property type="term" value="P:error-prone translesion synthesis"/>
    <property type="evidence" value="ECO:0007669"/>
    <property type="project" value="TreeGrafter"/>
</dbReference>
<dbReference type="PANTHER" id="PTHR11076:SF35">
    <property type="entry name" value="DNA REPAIR PROTEIN HOMOLOG YOBH"/>
    <property type="match status" value="1"/>
</dbReference>
<dbReference type="GO" id="GO:0009432">
    <property type="term" value="P:SOS response"/>
    <property type="evidence" value="ECO:0007669"/>
    <property type="project" value="TreeGrafter"/>
</dbReference>
<dbReference type="InterPro" id="IPR017961">
    <property type="entry name" value="DNA_pol_Y-fam_little_finger"/>
</dbReference>